<dbReference type="OrthoDB" id="9148135at2"/>
<keyword evidence="3" id="KW-1185">Reference proteome</keyword>
<proteinExistence type="predicted"/>
<name>A0A5J6V3M9_9MICO</name>
<feature type="region of interest" description="Disordered" evidence="1">
    <location>
        <begin position="1"/>
        <end position="24"/>
    </location>
</feature>
<sequence>MPTSCQRAAARPAVGHAGPVSTPDRLVTDRERRARLARRHALHPDHRVRDTLAATRAMTVLHATEASSVHLAVQARTDQPVTEVERALYEERSVVKQLAMRRTLFAFPRDLLPAALGSAAARVAAEQRRLVARDVEQYGIAPDGQAWLEQACAAVLDHLGSTGPRTARQLREELPALAGTVTYALDRKYGGTLHIAPRVLTTLGAEGLIVRGRGDGHWRTSRPTWTLGAEWLGAPVTPASSREGYAELVRRWLRTFGPGTLEDVQWWLGSTKTAARTALADVDAVEVGLERGRTGWLLPDDLEEAPDVEPWAALLPSLDPTTMGWKERDFYLDPRRTAYLFDSNGNGGTTAWWDGQVVGAWVQDPEGVVRVVPAPGVDLGADARRALDATAGRLTTWLDGTVISNIYKSALMKGERLP</sequence>
<dbReference type="KEGG" id="serw:FY030_05845"/>
<dbReference type="EMBL" id="CP044427">
    <property type="protein sequence ID" value="QFG68298.1"/>
    <property type="molecule type" value="Genomic_DNA"/>
</dbReference>
<evidence type="ECO:0000313" key="2">
    <source>
        <dbReference type="EMBL" id="QFG68298.1"/>
    </source>
</evidence>
<gene>
    <name evidence="2" type="ORF">FY030_05845</name>
</gene>
<evidence type="ECO:0000256" key="1">
    <source>
        <dbReference type="SAM" id="MobiDB-lite"/>
    </source>
</evidence>
<organism evidence="2 3">
    <name type="scientific">Ornithinimicrobium pratense</name>
    <dbReference type="NCBI Taxonomy" id="2593973"/>
    <lineage>
        <taxon>Bacteria</taxon>
        <taxon>Bacillati</taxon>
        <taxon>Actinomycetota</taxon>
        <taxon>Actinomycetes</taxon>
        <taxon>Micrococcales</taxon>
        <taxon>Ornithinimicrobiaceae</taxon>
        <taxon>Ornithinimicrobium</taxon>
    </lineage>
</organism>
<dbReference type="Proteomes" id="UP000326546">
    <property type="component" value="Chromosome"/>
</dbReference>
<dbReference type="AlphaFoldDB" id="A0A5J6V3M9"/>
<dbReference type="PANTHER" id="PTHR38479:SF2">
    <property type="entry name" value="WINGED HELIX DNA-BINDING DOMAIN-CONTAINING PROTEIN"/>
    <property type="match status" value="1"/>
</dbReference>
<dbReference type="Pfam" id="PF06224">
    <property type="entry name" value="AlkZ-like"/>
    <property type="match status" value="1"/>
</dbReference>
<accession>A0A5J6V3M9</accession>
<evidence type="ECO:0000313" key="3">
    <source>
        <dbReference type="Proteomes" id="UP000326546"/>
    </source>
</evidence>
<reference evidence="2 3" key="1">
    <citation type="submission" date="2019-09" db="EMBL/GenBank/DDBJ databases">
        <title>Serinicoccus pratensis sp. nov., isolated from meadow soil.</title>
        <authorList>
            <person name="Zhang W."/>
        </authorList>
    </citation>
    <scope>NUCLEOTIDE SEQUENCE [LARGE SCALE GENOMIC DNA]</scope>
    <source>
        <strain evidence="2 3">W204</strain>
    </source>
</reference>
<protein>
    <submittedName>
        <fullName evidence="2">Winged helix DNA-binding domain-containing protein</fullName>
    </submittedName>
</protein>
<dbReference type="PANTHER" id="PTHR38479">
    <property type="entry name" value="LMO0824 PROTEIN"/>
    <property type="match status" value="1"/>
</dbReference>
<keyword evidence="2" id="KW-0238">DNA-binding</keyword>
<dbReference type="InterPro" id="IPR009351">
    <property type="entry name" value="AlkZ-like"/>
</dbReference>
<dbReference type="GO" id="GO:0003677">
    <property type="term" value="F:DNA binding"/>
    <property type="evidence" value="ECO:0007669"/>
    <property type="project" value="UniProtKB-KW"/>
</dbReference>